<evidence type="ECO:0000256" key="8">
    <source>
        <dbReference type="ARBA" id="ARBA00023163"/>
    </source>
</evidence>
<dbReference type="InterPro" id="IPR013763">
    <property type="entry name" value="Cyclin-like_dom"/>
</dbReference>
<accession>A0A484L7K7</accession>
<dbReference type="GO" id="GO:0097550">
    <property type="term" value="C:transcription preinitiation complex"/>
    <property type="evidence" value="ECO:0007669"/>
    <property type="project" value="TreeGrafter"/>
</dbReference>
<comment type="subcellular location">
    <subcellularLocation>
        <location evidence="1">Nucleus</location>
    </subcellularLocation>
</comment>
<evidence type="ECO:0000256" key="4">
    <source>
        <dbReference type="ARBA" id="ARBA00022737"/>
    </source>
</evidence>
<evidence type="ECO:0000256" key="9">
    <source>
        <dbReference type="ARBA" id="ARBA00023242"/>
    </source>
</evidence>
<dbReference type="AlphaFoldDB" id="A0A484L7K7"/>
<dbReference type="PANTHER" id="PTHR11618:SF78">
    <property type="entry name" value="TRANSCRIPTION INITIATION FACTOR IIB-2"/>
    <property type="match status" value="1"/>
</dbReference>
<organism evidence="12 13">
    <name type="scientific">Cuscuta campestris</name>
    <dbReference type="NCBI Taxonomy" id="132261"/>
    <lineage>
        <taxon>Eukaryota</taxon>
        <taxon>Viridiplantae</taxon>
        <taxon>Streptophyta</taxon>
        <taxon>Embryophyta</taxon>
        <taxon>Tracheophyta</taxon>
        <taxon>Spermatophyta</taxon>
        <taxon>Magnoliopsida</taxon>
        <taxon>eudicotyledons</taxon>
        <taxon>Gunneridae</taxon>
        <taxon>Pentapetalae</taxon>
        <taxon>asterids</taxon>
        <taxon>lamiids</taxon>
        <taxon>Solanales</taxon>
        <taxon>Convolvulaceae</taxon>
        <taxon>Cuscuteae</taxon>
        <taxon>Cuscuta</taxon>
        <taxon>Cuscuta subgen. Grammica</taxon>
        <taxon>Cuscuta sect. Cleistogrammica</taxon>
    </lineage>
</organism>
<keyword evidence="8" id="KW-0804">Transcription</keyword>
<dbReference type="FunFam" id="1.10.472.10:FF:000043">
    <property type="entry name" value="Transcription initiation factor IIB"/>
    <property type="match status" value="1"/>
</dbReference>
<dbReference type="Gene3D" id="1.10.472.10">
    <property type="entry name" value="Cyclin-like"/>
    <property type="match status" value="1"/>
</dbReference>
<keyword evidence="13" id="KW-1185">Reference proteome</keyword>
<comment type="similarity">
    <text evidence="2">Belongs to the TFIIB family.</text>
</comment>
<dbReference type="Pfam" id="PF00382">
    <property type="entry name" value="TFIIB"/>
    <property type="match status" value="2"/>
</dbReference>
<evidence type="ECO:0000256" key="2">
    <source>
        <dbReference type="ARBA" id="ARBA00010857"/>
    </source>
</evidence>
<keyword evidence="6" id="KW-0862">Zinc</keyword>
<dbReference type="Pfam" id="PF08271">
    <property type="entry name" value="Zn_Ribbon_TF"/>
    <property type="match status" value="1"/>
</dbReference>
<dbReference type="PANTHER" id="PTHR11618">
    <property type="entry name" value="TRANSCRIPTION INITIATION FACTOR IIB-RELATED"/>
    <property type="match status" value="1"/>
</dbReference>
<proteinExistence type="inferred from homology"/>
<evidence type="ECO:0000256" key="5">
    <source>
        <dbReference type="ARBA" id="ARBA00022771"/>
    </source>
</evidence>
<dbReference type="SUPFAM" id="SSF47954">
    <property type="entry name" value="Cyclin-like"/>
    <property type="match status" value="2"/>
</dbReference>
<evidence type="ECO:0000256" key="6">
    <source>
        <dbReference type="ARBA" id="ARBA00022833"/>
    </source>
</evidence>
<keyword evidence="9" id="KW-0539">Nucleus</keyword>
<keyword evidence="4" id="KW-0677">Repeat</keyword>
<keyword evidence="3" id="KW-0479">Metal-binding</keyword>
<dbReference type="EMBL" id="OOIL02001115">
    <property type="protein sequence ID" value="VFQ72194.1"/>
    <property type="molecule type" value="Genomic_DNA"/>
</dbReference>
<dbReference type="PRINTS" id="PR00685">
    <property type="entry name" value="TIFACTORIIB"/>
</dbReference>
<keyword evidence="5 10" id="KW-0863">Zinc-finger</keyword>
<evidence type="ECO:0000256" key="10">
    <source>
        <dbReference type="PROSITE-ProRule" id="PRU00469"/>
    </source>
</evidence>
<dbReference type="GO" id="GO:0070897">
    <property type="term" value="P:transcription preinitiation complex assembly"/>
    <property type="evidence" value="ECO:0007669"/>
    <property type="project" value="InterPro"/>
</dbReference>
<dbReference type="OrthoDB" id="25790at2759"/>
<dbReference type="SMART" id="SM00385">
    <property type="entry name" value="CYCLIN"/>
    <property type="match status" value="2"/>
</dbReference>
<name>A0A484L7K7_9ASTE</name>
<dbReference type="PROSITE" id="PS00782">
    <property type="entry name" value="TFIIB"/>
    <property type="match status" value="1"/>
</dbReference>
<dbReference type="Proteomes" id="UP000595140">
    <property type="component" value="Unassembled WGS sequence"/>
</dbReference>
<dbReference type="InterPro" id="IPR013137">
    <property type="entry name" value="Znf_TFIIB"/>
</dbReference>
<dbReference type="GO" id="GO:0008270">
    <property type="term" value="F:zinc ion binding"/>
    <property type="evidence" value="ECO:0007669"/>
    <property type="project" value="UniProtKB-KW"/>
</dbReference>
<sequence length="449" mass="48198">MTVGCPTGADVKTPVFGPSEGMTGMAEAMFGPSGVTITAVAAVGPITEVTGADPIVALDPTKVVIGVDPMAALDPKGMLIGVACPTEPPNPAETFTTGVSELLPFPRFKDVMHWAARTLCTGLRGHYALGQNAARFSAMDAFCSDCKRSTEVVFDHSAGDMVCSECGLVLESHSVDETSEWRTFANESGDNDPNRVGGPTNPLLTDGGLSTVISKPNGTTSDFLSSSLGRWQNRASNPDRSLILAFKAIGVMSDRLGLVATIKDRANEIYKKVEDQKSSRGRNQDAILAACIYIACRQEDKPRTVKEIYSVANGATKKEIGRAKEYIVKQLELEMGQSVDMGTIHAGDFMRRFCSNLGMANHAVKAAQEAVTKSEEFDIRRNPISIAAAVIYIVTQLSDDKKPVKDVSLATGVAEGTIRNSFKDLYPHLSKVVPSWYAQEQDLKNLNSP</sequence>
<dbReference type="InterPro" id="IPR013150">
    <property type="entry name" value="TFIIB_cyclin"/>
</dbReference>
<evidence type="ECO:0000256" key="3">
    <source>
        <dbReference type="ARBA" id="ARBA00022723"/>
    </source>
</evidence>
<dbReference type="InterPro" id="IPR023486">
    <property type="entry name" value="TFIIB_CS"/>
</dbReference>
<gene>
    <name evidence="12" type="ORF">CCAM_LOCUS13970</name>
</gene>
<dbReference type="GO" id="GO:0017025">
    <property type="term" value="F:TBP-class protein binding"/>
    <property type="evidence" value="ECO:0007669"/>
    <property type="project" value="InterPro"/>
</dbReference>
<evidence type="ECO:0000256" key="7">
    <source>
        <dbReference type="ARBA" id="ARBA00023015"/>
    </source>
</evidence>
<evidence type="ECO:0000313" key="12">
    <source>
        <dbReference type="EMBL" id="VFQ72194.1"/>
    </source>
</evidence>
<dbReference type="GO" id="GO:0005634">
    <property type="term" value="C:nucleus"/>
    <property type="evidence" value="ECO:0007669"/>
    <property type="project" value="UniProtKB-SubCell"/>
</dbReference>
<dbReference type="InterPro" id="IPR036915">
    <property type="entry name" value="Cyclin-like_sf"/>
</dbReference>
<feature type="domain" description="TFIIB-type" evidence="11">
    <location>
        <begin position="139"/>
        <end position="171"/>
    </location>
</feature>
<reference evidence="12 13" key="1">
    <citation type="submission" date="2018-04" db="EMBL/GenBank/DDBJ databases">
        <authorList>
            <person name="Vogel A."/>
        </authorList>
    </citation>
    <scope>NUCLEOTIDE SEQUENCE [LARGE SCALE GENOMIC DNA]</scope>
</reference>
<evidence type="ECO:0000259" key="11">
    <source>
        <dbReference type="PROSITE" id="PS51134"/>
    </source>
</evidence>
<dbReference type="Gene3D" id="1.10.472.170">
    <property type="match status" value="1"/>
</dbReference>
<keyword evidence="7" id="KW-0805">Transcription regulation</keyword>
<dbReference type="SUPFAM" id="SSF57783">
    <property type="entry name" value="Zinc beta-ribbon"/>
    <property type="match status" value="1"/>
</dbReference>
<dbReference type="FunFam" id="1.10.472.10:FF:000019">
    <property type="entry name" value="transcription initiation factor IIB"/>
    <property type="match status" value="1"/>
</dbReference>
<dbReference type="CDD" id="cd20551">
    <property type="entry name" value="CYCLIN_TFIIB_rpt1"/>
    <property type="match status" value="1"/>
</dbReference>
<dbReference type="PROSITE" id="PS51134">
    <property type="entry name" value="ZF_TFIIB"/>
    <property type="match status" value="1"/>
</dbReference>
<evidence type="ECO:0000313" key="13">
    <source>
        <dbReference type="Proteomes" id="UP000595140"/>
    </source>
</evidence>
<dbReference type="InterPro" id="IPR000812">
    <property type="entry name" value="TFIIB"/>
</dbReference>
<dbReference type="FunFam" id="1.10.472.170:FF:000002">
    <property type="entry name" value="Transcription initiation factor IIB"/>
    <property type="match status" value="1"/>
</dbReference>
<evidence type="ECO:0000256" key="1">
    <source>
        <dbReference type="ARBA" id="ARBA00004123"/>
    </source>
</evidence>
<protein>
    <recommendedName>
        <fullName evidence="11">TFIIB-type domain-containing protein</fullName>
    </recommendedName>
</protein>